<organism evidence="2 3">
    <name type="scientific">Glossina pallidipes</name>
    <name type="common">Tsetse fly</name>
    <dbReference type="NCBI Taxonomy" id="7398"/>
    <lineage>
        <taxon>Eukaryota</taxon>
        <taxon>Metazoa</taxon>
        <taxon>Ecdysozoa</taxon>
        <taxon>Arthropoda</taxon>
        <taxon>Hexapoda</taxon>
        <taxon>Insecta</taxon>
        <taxon>Pterygota</taxon>
        <taxon>Neoptera</taxon>
        <taxon>Endopterygota</taxon>
        <taxon>Diptera</taxon>
        <taxon>Brachycera</taxon>
        <taxon>Muscomorpha</taxon>
        <taxon>Hippoboscoidea</taxon>
        <taxon>Glossinidae</taxon>
        <taxon>Glossina</taxon>
    </lineage>
</organism>
<feature type="region of interest" description="Disordered" evidence="1">
    <location>
        <begin position="78"/>
        <end position="107"/>
    </location>
</feature>
<feature type="region of interest" description="Disordered" evidence="1">
    <location>
        <begin position="143"/>
        <end position="184"/>
    </location>
</feature>
<reference evidence="2" key="2">
    <citation type="submission" date="2020-05" db="UniProtKB">
        <authorList>
            <consortium name="EnsemblMetazoa"/>
        </authorList>
    </citation>
    <scope>IDENTIFICATION</scope>
    <source>
        <strain evidence="2">IAEA</strain>
    </source>
</reference>
<dbReference type="EnsemblMetazoa" id="GPAI032273-RA">
    <property type="protein sequence ID" value="GPAI032273-PA"/>
    <property type="gene ID" value="GPAI032273"/>
</dbReference>
<evidence type="ECO:0000313" key="2">
    <source>
        <dbReference type="EnsemblMetazoa" id="GPAI032273-PA"/>
    </source>
</evidence>
<keyword evidence="3" id="KW-1185">Reference proteome</keyword>
<evidence type="ECO:0008006" key="4">
    <source>
        <dbReference type="Google" id="ProtNLM"/>
    </source>
</evidence>
<evidence type="ECO:0000313" key="3">
    <source>
        <dbReference type="Proteomes" id="UP000092445"/>
    </source>
</evidence>
<dbReference type="Proteomes" id="UP000092445">
    <property type="component" value="Unassembled WGS sequence"/>
</dbReference>
<protein>
    <recommendedName>
        <fullName evidence="4">DUF4794 domain-containing protein</fullName>
    </recommendedName>
</protein>
<sequence>MIQLKILSVFICSLFSIIGADVSLLRYNRLSSSPTQSLQRLESSLTPYPARGYRPQQTFNLPREQPIFPLAGEQFASSNKLNSEDSRQSSLPISRPELVYGSPEKETELQRFSSQRLRSQRLRLAPAVPATAAAAAAAPIKLERLTNNREDQEDDDDESPTAIDIEVGGTKKTQDGDKKPMMQSGEPVVTYYPASAVGFVHPLAAYNLPTPAGYITATNIPAASYYQPQFTFAGSPAQLQMQQQHKISELPVKRADN</sequence>
<dbReference type="VEuPathDB" id="VectorBase:GPAI032273"/>
<accession>A0A1B0A2A4</accession>
<dbReference type="AlphaFoldDB" id="A0A1B0A2A4"/>
<reference evidence="3" key="1">
    <citation type="submission" date="2014-03" db="EMBL/GenBank/DDBJ databases">
        <authorList>
            <person name="Aksoy S."/>
            <person name="Warren W."/>
            <person name="Wilson R.K."/>
        </authorList>
    </citation>
    <scope>NUCLEOTIDE SEQUENCE [LARGE SCALE GENOMIC DNA]</scope>
    <source>
        <strain evidence="3">IAEA</strain>
    </source>
</reference>
<name>A0A1B0A2A4_GLOPL</name>
<evidence type="ECO:0000256" key="1">
    <source>
        <dbReference type="SAM" id="MobiDB-lite"/>
    </source>
</evidence>
<proteinExistence type="predicted"/>